<dbReference type="Proteomes" id="UP000641932">
    <property type="component" value="Unassembled WGS sequence"/>
</dbReference>
<reference evidence="5" key="2">
    <citation type="submission" date="2020-09" db="EMBL/GenBank/DDBJ databases">
        <authorList>
            <person name="Sun Q."/>
            <person name="Zhou Y."/>
        </authorList>
    </citation>
    <scope>NUCLEOTIDE SEQUENCE</scope>
    <source>
        <strain evidence="5">CGMCC 4.7201</strain>
    </source>
</reference>
<keyword evidence="6" id="KW-1185">Reference proteome</keyword>
<keyword evidence="1" id="KW-0547">Nucleotide-binding</keyword>
<protein>
    <submittedName>
        <fullName evidence="5">Guanylate cyclase</fullName>
    </submittedName>
</protein>
<evidence type="ECO:0000313" key="6">
    <source>
        <dbReference type="Proteomes" id="UP000641932"/>
    </source>
</evidence>
<organism evidence="5 6">
    <name type="scientific">Wenjunlia tyrosinilytica</name>
    <dbReference type="NCBI Taxonomy" id="1544741"/>
    <lineage>
        <taxon>Bacteria</taxon>
        <taxon>Bacillati</taxon>
        <taxon>Actinomycetota</taxon>
        <taxon>Actinomycetes</taxon>
        <taxon>Kitasatosporales</taxon>
        <taxon>Streptomycetaceae</taxon>
        <taxon>Wenjunlia</taxon>
    </lineage>
</organism>
<dbReference type="GO" id="GO:0035556">
    <property type="term" value="P:intracellular signal transduction"/>
    <property type="evidence" value="ECO:0007669"/>
    <property type="project" value="InterPro"/>
</dbReference>
<comment type="caution">
    <text evidence="5">The sequence shown here is derived from an EMBL/GenBank/DDBJ whole genome shotgun (WGS) entry which is preliminary data.</text>
</comment>
<dbReference type="Gene3D" id="3.30.70.1230">
    <property type="entry name" value="Nucleotide cyclase"/>
    <property type="match status" value="1"/>
</dbReference>
<evidence type="ECO:0000256" key="2">
    <source>
        <dbReference type="ARBA" id="ARBA00022840"/>
    </source>
</evidence>
<dbReference type="Pfam" id="PF00211">
    <property type="entry name" value="Guanylate_cyc"/>
    <property type="match status" value="1"/>
</dbReference>
<gene>
    <name evidence="5" type="primary">cyaI2</name>
    <name evidence="5" type="ORF">GCM10012280_67710</name>
</gene>
<dbReference type="PROSITE" id="PS50125">
    <property type="entry name" value="GUANYLATE_CYCLASE_2"/>
    <property type="match status" value="1"/>
</dbReference>
<sequence>MHCPSCERALPPEARFCLSCGTPCATPGSSEERKVVTVVFCDLVGSTALSGVLDPETLRSVTLRYFDLMRQQIESHGGTLEKFIGDAVMAVFGVPVTHEDDARRALSAALGMLDALAGLNTDLHAALGIRLNVRIGVNTGSVVAGSDASARQALISGETVNVAARLEQNAAAGQILVGPATVLAAGPTVRTRQLGPLLLKGKSEPVIGYQLLGLGGDDPELLRRFDVSFVGRHHELAALDAAFDRAARDRRARRVTLLGDAGMGKTRLVREWLDRLGNAAASWGTGRCRPYGDHGSLSPISDAVRQLLAADPWRARTPACDGAADPGTLGGPPAGARTAEALDVLSDGLLRDGTPNPSLEDTGAALAHLLAALSASRPVVLVIDDCQWAGDPLLDLLDRLVGKLEQAAVLIVCLSRPELLDNRPDRCRYRPAGQLLMLGGLSPDEAAALAVELCEVSAHWDTGLQRLLERAEGNPLHLEHLLAAVSETGAADELPPTLQALLGARIDALDRTERIALDLASVVGREFAAEELAELSRSGPEGAPDGLAHHGGIPGSPGADGGETHAGDRLGAVLRRLGRRRLIEHTHHPGSGPELFRFTSGLIQEVTYERMSKRTRSERHAHCAELRSVRERGDAAAGGHLELAYRYRAELGLRGERTEGLRLAAALTLARGGARALARSDLTWADDLLGRAARLYSPDEPAWTSVARRLADVRLALGRTREGRALLHEVLRAPADPVEAAHARLALAVADSALGAGAAARAARAALPVFEAAQDDLGQARACIRTAQEHQLHGRHGEANRLLTRALAHAVGADAEPERAAALGAIGVSLWRGPEPVSGAVARCRSLLAEHGGERRTVRATLNCPLAVLLALQEQWSEARACLAEATRLTAELGYAEADVFLPVFAAEVESLAGRPQQSRRLLDGAAQAGLRLGDSGLARTILLDTVRIMVDRGEWGTASHRLDTIGQGPDPARADAVAMGGLRARIAAGQGRPDEAVALAAAAVDTAALTDSPIVRALAALDQAHTFGLLGRWDEAVSAAADAERRFRQKEHLPGTRWALELVSRASRAGSVGTALDAPERAPSRSGPADAVEE</sequence>
<keyword evidence="2" id="KW-0067">ATP-binding</keyword>
<dbReference type="SMART" id="SM00044">
    <property type="entry name" value="CYCc"/>
    <property type="match status" value="1"/>
</dbReference>
<dbReference type="InterPro" id="IPR027417">
    <property type="entry name" value="P-loop_NTPase"/>
</dbReference>
<feature type="domain" description="Guanylate cyclase" evidence="4">
    <location>
        <begin position="37"/>
        <end position="167"/>
    </location>
</feature>
<feature type="compositionally biased region" description="Gly residues" evidence="3">
    <location>
        <begin position="552"/>
        <end position="561"/>
    </location>
</feature>
<proteinExistence type="predicted"/>
<evidence type="ECO:0000313" key="5">
    <source>
        <dbReference type="EMBL" id="GGO99995.1"/>
    </source>
</evidence>
<accession>A0A917ZX37</accession>
<dbReference type="CDD" id="cd07302">
    <property type="entry name" value="CHD"/>
    <property type="match status" value="1"/>
</dbReference>
<evidence type="ECO:0000256" key="1">
    <source>
        <dbReference type="ARBA" id="ARBA00022741"/>
    </source>
</evidence>
<evidence type="ECO:0000256" key="3">
    <source>
        <dbReference type="SAM" id="MobiDB-lite"/>
    </source>
</evidence>
<dbReference type="GO" id="GO:0009190">
    <property type="term" value="P:cyclic nucleotide biosynthetic process"/>
    <property type="evidence" value="ECO:0007669"/>
    <property type="project" value="InterPro"/>
</dbReference>
<dbReference type="Pfam" id="PF13191">
    <property type="entry name" value="AAA_16"/>
    <property type="match status" value="1"/>
</dbReference>
<dbReference type="AlphaFoldDB" id="A0A917ZX37"/>
<dbReference type="PANTHER" id="PTHR16305:SF28">
    <property type="entry name" value="GUANYLATE CYCLASE DOMAIN-CONTAINING PROTEIN"/>
    <property type="match status" value="1"/>
</dbReference>
<dbReference type="InterPro" id="IPR041664">
    <property type="entry name" value="AAA_16"/>
</dbReference>
<feature type="region of interest" description="Disordered" evidence="3">
    <location>
        <begin position="534"/>
        <end position="566"/>
    </location>
</feature>
<feature type="region of interest" description="Disordered" evidence="3">
    <location>
        <begin position="1071"/>
        <end position="1095"/>
    </location>
</feature>
<dbReference type="Gene3D" id="3.40.50.300">
    <property type="entry name" value="P-loop containing nucleotide triphosphate hydrolases"/>
    <property type="match status" value="1"/>
</dbReference>
<evidence type="ECO:0000259" key="4">
    <source>
        <dbReference type="PROSITE" id="PS50125"/>
    </source>
</evidence>
<dbReference type="GO" id="GO:0005524">
    <property type="term" value="F:ATP binding"/>
    <property type="evidence" value="ECO:0007669"/>
    <property type="project" value="UniProtKB-KW"/>
</dbReference>
<dbReference type="InterPro" id="IPR029787">
    <property type="entry name" value="Nucleotide_cyclase"/>
</dbReference>
<reference evidence="5" key="1">
    <citation type="journal article" date="2014" name="Int. J. Syst. Evol. Microbiol.">
        <title>Complete genome sequence of Corynebacterium casei LMG S-19264T (=DSM 44701T), isolated from a smear-ripened cheese.</title>
        <authorList>
            <consortium name="US DOE Joint Genome Institute (JGI-PGF)"/>
            <person name="Walter F."/>
            <person name="Albersmeier A."/>
            <person name="Kalinowski J."/>
            <person name="Ruckert C."/>
        </authorList>
    </citation>
    <scope>NUCLEOTIDE SEQUENCE</scope>
    <source>
        <strain evidence="5">CGMCC 4.7201</strain>
    </source>
</reference>
<dbReference type="EMBL" id="BMMS01000051">
    <property type="protein sequence ID" value="GGO99995.1"/>
    <property type="molecule type" value="Genomic_DNA"/>
</dbReference>
<dbReference type="InterPro" id="IPR001054">
    <property type="entry name" value="A/G_cyclase"/>
</dbReference>
<name>A0A917ZX37_9ACTN</name>
<dbReference type="PANTHER" id="PTHR16305">
    <property type="entry name" value="TESTICULAR SOLUBLE ADENYLYL CYCLASE"/>
    <property type="match status" value="1"/>
</dbReference>
<dbReference type="GO" id="GO:0005737">
    <property type="term" value="C:cytoplasm"/>
    <property type="evidence" value="ECO:0007669"/>
    <property type="project" value="TreeGrafter"/>
</dbReference>
<dbReference type="SUPFAM" id="SSF52540">
    <property type="entry name" value="P-loop containing nucleoside triphosphate hydrolases"/>
    <property type="match status" value="1"/>
</dbReference>
<dbReference type="SUPFAM" id="SSF55073">
    <property type="entry name" value="Nucleotide cyclase"/>
    <property type="match status" value="1"/>
</dbReference>
<dbReference type="GO" id="GO:0004016">
    <property type="term" value="F:adenylate cyclase activity"/>
    <property type="evidence" value="ECO:0007669"/>
    <property type="project" value="TreeGrafter"/>
</dbReference>